<dbReference type="InterPro" id="IPR052046">
    <property type="entry name" value="GH57_Enzymes"/>
</dbReference>
<dbReference type="GeneID" id="9498573"/>
<dbReference type="OrthoDB" id="18576at2157"/>
<dbReference type="PANTHER" id="PTHR36306:SF3">
    <property type="entry name" value="GLYCOSIDE HYDROLASE FAMILY 57"/>
    <property type="match status" value="1"/>
</dbReference>
<dbReference type="GO" id="GO:0016787">
    <property type="term" value="F:hydrolase activity"/>
    <property type="evidence" value="ECO:0007669"/>
    <property type="project" value="UniProtKB-KW"/>
</dbReference>
<dbReference type="RefSeq" id="WP_013266269.1">
    <property type="nucleotide sequence ID" value="NC_014374.1"/>
</dbReference>
<dbReference type="eggNOG" id="arCOG03279">
    <property type="taxonomic scope" value="Archaea"/>
</dbReference>
<evidence type="ECO:0000256" key="1">
    <source>
        <dbReference type="ARBA" id="ARBA00006821"/>
    </source>
</evidence>
<feature type="domain" description="Glycoside hydrolase family 57 N-terminal" evidence="3">
    <location>
        <begin position="80"/>
        <end position="315"/>
    </location>
</feature>
<dbReference type="Gene3D" id="3.20.110.20">
    <property type="match status" value="1"/>
</dbReference>
<dbReference type="HOGENOM" id="CLU_018719_0_0_2"/>
<protein>
    <submittedName>
        <fullName evidence="4">Glycoside hydrolase, family 57</fullName>
    </submittedName>
</protein>
<name>D9Q0B9_ACIS3</name>
<dbReference type="InterPro" id="IPR021923">
    <property type="entry name" value="DUF3536"/>
</dbReference>
<dbReference type="GO" id="GO:0005975">
    <property type="term" value="P:carbohydrate metabolic process"/>
    <property type="evidence" value="ECO:0007669"/>
    <property type="project" value="InterPro"/>
</dbReference>
<dbReference type="AlphaFoldDB" id="D9Q0B9"/>
<accession>D9Q0B9</accession>
<evidence type="ECO:0000256" key="2">
    <source>
        <dbReference type="ARBA" id="ARBA00023277"/>
    </source>
</evidence>
<evidence type="ECO:0000313" key="4">
    <source>
        <dbReference type="EMBL" id="ADL18757.1"/>
    </source>
</evidence>
<keyword evidence="5" id="KW-1185">Reference proteome</keyword>
<dbReference type="CAZy" id="GH57">
    <property type="family name" value="Glycoside Hydrolase Family 57"/>
</dbReference>
<dbReference type="InterPro" id="IPR011330">
    <property type="entry name" value="Glyco_hydro/deAcase_b/a-brl"/>
</dbReference>
<dbReference type="Pfam" id="PF12055">
    <property type="entry name" value="DUF3536"/>
    <property type="match status" value="1"/>
</dbReference>
<dbReference type="STRING" id="666510.ASAC_0350"/>
<evidence type="ECO:0000259" key="3">
    <source>
        <dbReference type="Pfam" id="PF03065"/>
    </source>
</evidence>
<dbReference type="InterPro" id="IPR004300">
    <property type="entry name" value="Glyco_hydro_57_N"/>
</dbReference>
<dbReference type="PANTHER" id="PTHR36306">
    <property type="entry name" value="ALPHA-AMYLASE-RELATED-RELATED"/>
    <property type="match status" value="1"/>
</dbReference>
<evidence type="ECO:0000313" key="5">
    <source>
        <dbReference type="Proteomes" id="UP000000346"/>
    </source>
</evidence>
<dbReference type="KEGG" id="asc:ASAC_0350"/>
<proteinExistence type="inferred from homology"/>
<dbReference type="InParanoid" id="D9Q0B9"/>
<dbReference type="Proteomes" id="UP000000346">
    <property type="component" value="Chromosome"/>
</dbReference>
<dbReference type="EMBL" id="CP001742">
    <property type="protein sequence ID" value="ADL18757.1"/>
    <property type="molecule type" value="Genomic_DNA"/>
</dbReference>
<comment type="similarity">
    <text evidence="1">Belongs to the glycosyl hydrolase 57 family.</text>
</comment>
<organism evidence="4 5">
    <name type="scientific">Acidilobus saccharovorans (strain DSM 16705 / JCM 18335 / VKM B-2471 / 345-15)</name>
    <dbReference type="NCBI Taxonomy" id="666510"/>
    <lineage>
        <taxon>Archaea</taxon>
        <taxon>Thermoproteota</taxon>
        <taxon>Thermoprotei</taxon>
        <taxon>Acidilobales</taxon>
        <taxon>Acidilobaceae</taxon>
        <taxon>Acidilobus</taxon>
    </lineage>
</organism>
<dbReference type="CDD" id="cd10797">
    <property type="entry name" value="GH57N_APU_like_1"/>
    <property type="match status" value="1"/>
</dbReference>
<sequence>MDANTIEDASRSRYLAIFGHFYQPPRFNPWTGEIDYDPSVKPYHDWNDRITRECYESNAMAKLEDEHGLVEDFFNNYLYLTFSFGPLLLDYLAKRYPNVLSSIVEADKESVVSRSGHGNALAQPYAHIIMPLASREYRETAIAWGIKYFEKYFEREPEGFWLPEAAVDNLTLEILSDYGIKFVLLGPNQAKAVGTPGGPKKPVDEQSVNTKVTYKAVLPSGKEIGVVLYNKWLSGLVAFGDALKSGELILRKALEAFDPNSQTPQLVTIAVDGETFGHHKRGGEVELARAFSLAPSYRVSLTNVSEFYSKISPPAYEIEIAENTSWSCPHGVERWRSNCGCGSDIRPGWTQAWRTPLRTAVDLAASEIMSSYLKIGGEVFIDPKKALLDYGFVLTEDSSSEAAAEFLKEHLRVGDERSKSLALRLLEMVRQSLLMQSSDAWFFEDIYRPEPIQAMLHMRRALELLRETSGSDIEPKVLEVLDTAKSNDPSAGTGKDIYMKFAIGATMTPEKMAAMLAMRLLFESMPQETDFYSYRVIIERLSPLKLGRFRALSGVATLISKVTWTYHHVMFAAIYYGWYDVFGGAKTISSMQEYEKVEKDISNMFSKGMMPDLVSYLSSVFGDGFIDLQRSLKDEQRILLNHVMESATVDLSHQFDVLYDNYMPLMQYVRMLGMDYPRVFEHLVEYFVEKSILQLLTESPLNASIIMELSRWAANSSLKVNHEVPRAYTFRMLNLLKTLQEDPLNEQAMNDLSLLLSSYKTLGLSEDYLHPVQAEFVKLRNKVLRSIKLPQQVNDLYKVIALNLKVKYP</sequence>
<keyword evidence="2" id="KW-0119">Carbohydrate metabolism</keyword>
<keyword evidence="4" id="KW-0378">Hydrolase</keyword>
<reference evidence="4 5" key="1">
    <citation type="journal article" date="2010" name="Appl. Environ. Microbiol.">
        <title>The genome sequence of the crenarchaeon Acidilobus saccharovorans supports a new order, Acidilobales, and suggests an important ecological role in terrestrial acidic hot springs.</title>
        <authorList>
            <person name="Mardanov A.V."/>
            <person name="Svetlitchnyi V.A."/>
            <person name="Beletsky A.V."/>
            <person name="Prokofeva M.I."/>
            <person name="Bonch-Osmolovskaya E.A."/>
            <person name="Ravin N.V."/>
            <person name="Skryabin K.G."/>
        </authorList>
    </citation>
    <scope>NUCLEOTIDE SEQUENCE [LARGE SCALE GENOMIC DNA]</scope>
    <source>
        <strain evidence="5">DSM 16705 / JCM 18335 / VKM B-2471 / 345-15</strain>
    </source>
</reference>
<dbReference type="Pfam" id="PF03065">
    <property type="entry name" value="Glyco_hydro_57"/>
    <property type="match status" value="1"/>
</dbReference>
<dbReference type="SUPFAM" id="SSF88713">
    <property type="entry name" value="Glycoside hydrolase/deacetylase"/>
    <property type="match status" value="1"/>
</dbReference>
<gene>
    <name evidence="4" type="ordered locus">ASAC_0350</name>
</gene>